<keyword evidence="2" id="KW-1185">Reference proteome</keyword>
<proteinExistence type="predicted"/>
<sequence length="277" mass="32434">MNIMANMFRARSYGIWSLFNMTSVKTLADLQLLIESLKDKQFCNAFVYHLFLNSGKKAQQTGAHLIDLAQKQDCNLNSVKIKIARLNNQMKVYKSTITKNWNIIVNFLAQEFRFPVAKQKHDPVRPKMPPPPFSPLETRAVTCCLSCQHQRLTNSNLKASNSKLKQSLYQERKEKNEIRKTYEVRKVNQKLKRNTSRISNYKLKTQGLRAKIISLERSLKRSHIKCKHLGQKNMENEKKIDYLTMEVCKLKQSKEMYKQLLLEKSLLIENLQEKVVQ</sequence>
<organism evidence="2 3">
    <name type="scientific">Biomphalaria glabrata</name>
    <name type="common">Bloodfluke planorb</name>
    <name type="synonym">Freshwater snail</name>
    <dbReference type="NCBI Taxonomy" id="6526"/>
    <lineage>
        <taxon>Eukaryota</taxon>
        <taxon>Metazoa</taxon>
        <taxon>Spiralia</taxon>
        <taxon>Lophotrochozoa</taxon>
        <taxon>Mollusca</taxon>
        <taxon>Gastropoda</taxon>
        <taxon>Heterobranchia</taxon>
        <taxon>Euthyneura</taxon>
        <taxon>Panpulmonata</taxon>
        <taxon>Hygrophila</taxon>
        <taxon>Lymnaeoidea</taxon>
        <taxon>Planorbidae</taxon>
        <taxon>Biomphalaria</taxon>
    </lineage>
</organism>
<reference evidence="3" key="1">
    <citation type="submission" date="2025-08" db="UniProtKB">
        <authorList>
            <consortium name="RefSeq"/>
        </authorList>
    </citation>
    <scope>IDENTIFICATION</scope>
</reference>
<evidence type="ECO:0000313" key="3">
    <source>
        <dbReference type="RefSeq" id="XP_013064465.2"/>
    </source>
</evidence>
<accession>A0A9U8DWI7</accession>
<dbReference type="RefSeq" id="XP_013064465.2">
    <property type="nucleotide sequence ID" value="XM_013209011.2"/>
</dbReference>
<dbReference type="KEGG" id="bgt:106053460"/>
<dbReference type="AlphaFoldDB" id="A0A9U8DWI7"/>
<protein>
    <submittedName>
        <fullName evidence="3">Uncharacterized protein LOC106053460 isoform X1</fullName>
    </submittedName>
</protein>
<feature type="coiled-coil region" evidence="1">
    <location>
        <begin position="69"/>
        <end position="96"/>
    </location>
</feature>
<keyword evidence="1" id="KW-0175">Coiled coil</keyword>
<dbReference type="Proteomes" id="UP001165740">
    <property type="component" value="Chromosome 9"/>
</dbReference>
<evidence type="ECO:0000313" key="2">
    <source>
        <dbReference type="Proteomes" id="UP001165740"/>
    </source>
</evidence>
<dbReference type="GeneID" id="106053460"/>
<evidence type="ECO:0000256" key="1">
    <source>
        <dbReference type="SAM" id="Coils"/>
    </source>
</evidence>
<gene>
    <name evidence="3" type="primary">LOC106053460</name>
</gene>
<name>A0A9U8DWI7_BIOGL</name>